<gene>
    <name evidence="7" type="ORF">FOM92_12730</name>
</gene>
<dbReference type="InterPro" id="IPR036737">
    <property type="entry name" value="OmpA-like_sf"/>
</dbReference>
<feature type="signal peptide" evidence="5">
    <location>
        <begin position="1"/>
        <end position="22"/>
    </location>
</feature>
<dbReference type="OrthoDB" id="9782229at2"/>
<dbReference type="Proteomes" id="UP000320160">
    <property type="component" value="Unassembled WGS sequence"/>
</dbReference>
<dbReference type="PROSITE" id="PS01068">
    <property type="entry name" value="OMPA_1"/>
    <property type="match status" value="1"/>
</dbReference>
<keyword evidence="2 4" id="KW-0472">Membrane</keyword>
<dbReference type="CDD" id="cd07185">
    <property type="entry name" value="OmpA_C-like"/>
    <property type="match status" value="1"/>
</dbReference>
<dbReference type="GO" id="GO:0009279">
    <property type="term" value="C:cell outer membrane"/>
    <property type="evidence" value="ECO:0007669"/>
    <property type="project" value="UniProtKB-SubCell"/>
</dbReference>
<proteinExistence type="predicted"/>
<evidence type="ECO:0000313" key="8">
    <source>
        <dbReference type="Proteomes" id="UP000320160"/>
    </source>
</evidence>
<reference evidence="7 8" key="1">
    <citation type="submission" date="2019-07" db="EMBL/GenBank/DDBJ databases">
        <authorList>
            <person name="Park M."/>
        </authorList>
    </citation>
    <scope>NUCLEOTIDE SEQUENCE [LARGE SCALE GENOMIC DNA]</scope>
    <source>
        <strain evidence="7 8">KCTC32445</strain>
    </source>
</reference>
<dbReference type="PRINTS" id="PR01021">
    <property type="entry name" value="OMPADOMAIN"/>
</dbReference>
<dbReference type="PANTHER" id="PTHR30329">
    <property type="entry name" value="STATOR ELEMENT OF FLAGELLAR MOTOR COMPLEX"/>
    <property type="match status" value="1"/>
</dbReference>
<dbReference type="Pfam" id="PF13488">
    <property type="entry name" value="Gly-zipper_Omp"/>
    <property type="match status" value="1"/>
</dbReference>
<dbReference type="SUPFAM" id="SSF103088">
    <property type="entry name" value="OmpA-like"/>
    <property type="match status" value="1"/>
</dbReference>
<evidence type="ECO:0000256" key="5">
    <source>
        <dbReference type="SAM" id="SignalP"/>
    </source>
</evidence>
<organism evidence="7 8">
    <name type="scientific">Sphingorhabdus contaminans</name>
    <dbReference type="NCBI Taxonomy" id="1343899"/>
    <lineage>
        <taxon>Bacteria</taxon>
        <taxon>Pseudomonadati</taxon>
        <taxon>Pseudomonadota</taxon>
        <taxon>Alphaproteobacteria</taxon>
        <taxon>Sphingomonadales</taxon>
        <taxon>Sphingomonadaceae</taxon>
        <taxon>Sphingorhabdus</taxon>
    </lineage>
</organism>
<keyword evidence="8" id="KW-1185">Reference proteome</keyword>
<dbReference type="Pfam" id="PF00691">
    <property type="entry name" value="OmpA"/>
    <property type="match status" value="1"/>
</dbReference>
<evidence type="ECO:0000256" key="4">
    <source>
        <dbReference type="PROSITE-ProRule" id="PRU00473"/>
    </source>
</evidence>
<feature type="chain" id="PRO_5021848314" evidence="5">
    <location>
        <begin position="23"/>
        <end position="223"/>
    </location>
</feature>
<evidence type="ECO:0000256" key="1">
    <source>
        <dbReference type="ARBA" id="ARBA00004442"/>
    </source>
</evidence>
<dbReference type="PROSITE" id="PS51123">
    <property type="entry name" value="OMPA_2"/>
    <property type="match status" value="1"/>
</dbReference>
<evidence type="ECO:0000313" key="7">
    <source>
        <dbReference type="EMBL" id="TSB02001.1"/>
    </source>
</evidence>
<evidence type="ECO:0000256" key="2">
    <source>
        <dbReference type="ARBA" id="ARBA00023136"/>
    </source>
</evidence>
<comment type="caution">
    <text evidence="7">The sequence shown here is derived from an EMBL/GenBank/DDBJ whole genome shotgun (WGS) entry which is preliminary data.</text>
</comment>
<dbReference type="InterPro" id="IPR050330">
    <property type="entry name" value="Bact_OuterMem_StrucFunc"/>
</dbReference>
<sequence length="223" mass="23466">MNMNTKQILSLTVLASMLPLSACVTDPETGKRTISKAAIGGVGGALGGYLLGDLIGGRRDRTEKIVGAGIGAVAGAGVGYYMDEQEKKLRQQTAGTGVNVIRDGDNLVLDMPSEVTFPVNSSNIEPNFRTTLDQVAATLVQYEKTYVDVLGHTDSTGSDAYNQALSERRASSVAAYLGSRGVQSARLATKGYGESQPKASNLDEAGRAANRRVEIRLVPVTEG</sequence>
<evidence type="ECO:0000256" key="3">
    <source>
        <dbReference type="ARBA" id="ARBA00023237"/>
    </source>
</evidence>
<dbReference type="InterPro" id="IPR006690">
    <property type="entry name" value="OMPA-like_CS"/>
</dbReference>
<dbReference type="PANTHER" id="PTHR30329:SF21">
    <property type="entry name" value="LIPOPROTEIN YIAD-RELATED"/>
    <property type="match status" value="1"/>
</dbReference>
<comment type="subcellular location">
    <subcellularLocation>
        <location evidence="1">Cell outer membrane</location>
    </subcellularLocation>
</comment>
<keyword evidence="3" id="KW-0998">Cell outer membrane</keyword>
<dbReference type="InterPro" id="IPR006664">
    <property type="entry name" value="OMP_bac"/>
</dbReference>
<accession>A0A553WBD9</accession>
<keyword evidence="5" id="KW-0732">Signal</keyword>
<dbReference type="InterPro" id="IPR006665">
    <property type="entry name" value="OmpA-like"/>
</dbReference>
<dbReference type="Gene3D" id="3.30.1330.60">
    <property type="entry name" value="OmpA-like domain"/>
    <property type="match status" value="1"/>
</dbReference>
<evidence type="ECO:0000259" key="6">
    <source>
        <dbReference type="PROSITE" id="PS51123"/>
    </source>
</evidence>
<feature type="domain" description="OmpA-like" evidence="6">
    <location>
        <begin position="104"/>
        <end position="221"/>
    </location>
</feature>
<dbReference type="InterPro" id="IPR039567">
    <property type="entry name" value="Gly-zipper"/>
</dbReference>
<dbReference type="AlphaFoldDB" id="A0A553WBD9"/>
<name>A0A553WBD9_9SPHN</name>
<dbReference type="EMBL" id="VKKU01000002">
    <property type="protein sequence ID" value="TSB02001.1"/>
    <property type="molecule type" value="Genomic_DNA"/>
</dbReference>
<protein>
    <submittedName>
        <fullName evidence="7">OmpA family protein</fullName>
    </submittedName>
</protein>